<evidence type="ECO:0000256" key="3">
    <source>
        <dbReference type="SAM" id="SignalP"/>
    </source>
</evidence>
<dbReference type="InterPro" id="IPR000782">
    <property type="entry name" value="FAS1_domain"/>
</dbReference>
<evidence type="ECO:0000313" key="6">
    <source>
        <dbReference type="Proteomes" id="UP000019384"/>
    </source>
</evidence>
<feature type="region of interest" description="Disordered" evidence="1">
    <location>
        <begin position="767"/>
        <end position="842"/>
    </location>
</feature>
<dbReference type="EMBL" id="HG793126">
    <property type="protein sequence ID" value="CDK25555.1"/>
    <property type="molecule type" value="Genomic_DNA"/>
</dbReference>
<feature type="transmembrane region" description="Helical" evidence="2">
    <location>
        <begin position="736"/>
        <end position="759"/>
    </location>
</feature>
<keyword evidence="3" id="KW-0732">Signal</keyword>
<feature type="signal peptide" evidence="3">
    <location>
        <begin position="1"/>
        <end position="32"/>
    </location>
</feature>
<reference evidence="5" key="1">
    <citation type="submission" date="2013-12" db="EMBL/GenBank/DDBJ databases">
        <authorList>
            <person name="Genoscope - CEA"/>
        </authorList>
    </citation>
    <scope>NUCLEOTIDE SEQUENCE</scope>
    <source>
        <strain evidence="5">CBS 1993</strain>
    </source>
</reference>
<keyword evidence="2" id="KW-0472">Membrane</keyword>
<dbReference type="OrthoDB" id="286301at2759"/>
<dbReference type="AlphaFoldDB" id="W6MUD5"/>
<dbReference type="Pfam" id="PF02469">
    <property type="entry name" value="Fasciclin"/>
    <property type="match status" value="2"/>
</dbReference>
<protein>
    <recommendedName>
        <fullName evidence="4">FAS1 domain-containing protein</fullName>
    </recommendedName>
</protein>
<evidence type="ECO:0000259" key="4">
    <source>
        <dbReference type="PROSITE" id="PS50213"/>
    </source>
</evidence>
<dbReference type="InterPro" id="IPR050904">
    <property type="entry name" value="Adhesion/Biosynth-related"/>
</dbReference>
<name>W6MUD5_9ASCO</name>
<dbReference type="GeneID" id="34518955"/>
<dbReference type="InterPro" id="IPR036378">
    <property type="entry name" value="FAS1_dom_sf"/>
</dbReference>
<feature type="domain" description="FAS1" evidence="4">
    <location>
        <begin position="440"/>
        <end position="573"/>
    </location>
</feature>
<dbReference type="STRING" id="1382522.W6MUD5"/>
<dbReference type="PANTHER" id="PTHR10900">
    <property type="entry name" value="PERIOSTIN-RELATED"/>
    <property type="match status" value="1"/>
</dbReference>
<dbReference type="Proteomes" id="UP000019384">
    <property type="component" value="Unassembled WGS sequence"/>
</dbReference>
<gene>
    <name evidence="5" type="ORF">KUCA_T00001525001</name>
</gene>
<feature type="compositionally biased region" description="Polar residues" evidence="1">
    <location>
        <begin position="820"/>
        <end position="833"/>
    </location>
</feature>
<evidence type="ECO:0000256" key="1">
    <source>
        <dbReference type="SAM" id="MobiDB-lite"/>
    </source>
</evidence>
<keyword evidence="2" id="KW-0812">Transmembrane</keyword>
<dbReference type="HOGENOM" id="CLU_008441_0_0_1"/>
<proteinExistence type="predicted"/>
<dbReference type="PANTHER" id="PTHR10900:SF125">
    <property type="entry name" value="FAS1 DOMAIN-CONTAINING PROTEIN YLR001C"/>
    <property type="match status" value="1"/>
</dbReference>
<feature type="domain" description="FAS1" evidence="4">
    <location>
        <begin position="41"/>
        <end position="167"/>
    </location>
</feature>
<sequence>MISNITPHNATHTSLSLLLFLVLLVSQSLVKASSPNDGPPTTTVIDILSENAEFSTFLLTLQRSGLIESVNDLANFTLLAPINSAYSLDSVALAPKLSLHDLNRYIISEPLVSSDIAGVKISADMNQSPILLDYTTDIMMIDQATVVEADLEARSQDAVVQGIDILLQERPNLCTVLRTLFDGEETKSFSKILGSDCLTLENVTGLIPLDSVSLFDEHEISYLLTHEGKEDRELFLKSHFLKGYIGGVLEGDESTYQDLLNQTVQIRSHQGGQLIQFENFTTDLTNYPSYNTLLHFFNESILPDLVHITPRKYLLGLNQSDFVQELDFRDLSYLIDDSSINQTIFVYPSSEDSVRDIGTMGVHKNSLMYQFVGEKVDIHTDRLVDSKFCGGKLGKNCQRIKISSFGDDGSFLNNHVYVHHEKYEADNTVIYLIDDNLTLPPRLEVSVSPFLGCSKALRYLKDFSLLSLPDNKQGYTVFLPCYDSWKDLGLTLKYLQSNSTAMKMAMQSLVLNGLVYSDFDGTSNLTSIGGSKTQVKSSIKDECMQINNVNVQVEHNSDVLFAQGVAHAINKFVFPDDLEITLKNLVDSTDSELFSKVMELTNLTYIFDSGQDYSLLLPTSRSLKIDNITTTRDIDYLEKLVKLHILPGDAAEKLRNCESKIPTLLNGTHLSCRELSTGNYMLQIVEGLDHEVRVLQHGFTTSPNRTGMFLIDRPISPRWLENPDGDGKLRIHLPGFAIAIGVIIGMITLLLLILCCLVLSAGKNKSFDDDDGERDPLVSGASTIPGSPRTPRPYAQHRHGQGNRQYGAATTIQEEIAENTAFNETGYSGNASTKPIEVSREG</sequence>
<evidence type="ECO:0000256" key="2">
    <source>
        <dbReference type="SAM" id="Phobius"/>
    </source>
</evidence>
<dbReference type="RefSeq" id="XP_022457567.1">
    <property type="nucleotide sequence ID" value="XM_022603714.1"/>
</dbReference>
<dbReference type="SUPFAM" id="SSF82153">
    <property type="entry name" value="FAS1 domain"/>
    <property type="match status" value="3"/>
</dbReference>
<reference evidence="5" key="2">
    <citation type="submission" date="2014-02" db="EMBL/GenBank/DDBJ databases">
        <title>Complete DNA sequence of /Kuraishia capsulata/ illustrates novel genomic features among budding yeasts (/Saccharomycotina/).</title>
        <authorList>
            <person name="Morales L."/>
            <person name="Noel B."/>
            <person name="Porcel B."/>
            <person name="Marcet-Houben M."/>
            <person name="Hullo M-F."/>
            <person name="Sacerdot C."/>
            <person name="Tekaia F."/>
            <person name="Leh-Louis V."/>
            <person name="Despons L."/>
            <person name="Khanna V."/>
            <person name="Aury J-M."/>
            <person name="Barbe V."/>
            <person name="Couloux A."/>
            <person name="Labadie K."/>
            <person name="Pelletier E."/>
            <person name="Souciet J-L."/>
            <person name="Boekhout T."/>
            <person name="Gabaldon T."/>
            <person name="Wincker P."/>
            <person name="Dujon B."/>
        </authorList>
    </citation>
    <scope>NUCLEOTIDE SEQUENCE</scope>
    <source>
        <strain evidence="5">CBS 1993</strain>
    </source>
</reference>
<feature type="compositionally biased region" description="Polar residues" evidence="1">
    <location>
        <begin position="802"/>
        <end position="813"/>
    </location>
</feature>
<keyword evidence="6" id="KW-1185">Reference proteome</keyword>
<accession>W6MUD5</accession>
<organism evidence="5 6">
    <name type="scientific">Kuraishia capsulata CBS 1993</name>
    <dbReference type="NCBI Taxonomy" id="1382522"/>
    <lineage>
        <taxon>Eukaryota</taxon>
        <taxon>Fungi</taxon>
        <taxon>Dikarya</taxon>
        <taxon>Ascomycota</taxon>
        <taxon>Saccharomycotina</taxon>
        <taxon>Pichiomycetes</taxon>
        <taxon>Pichiales</taxon>
        <taxon>Pichiaceae</taxon>
        <taxon>Kuraishia</taxon>
    </lineage>
</organism>
<feature type="chain" id="PRO_5004880794" description="FAS1 domain-containing protein" evidence="3">
    <location>
        <begin position="33"/>
        <end position="842"/>
    </location>
</feature>
<dbReference type="Gene3D" id="2.30.180.10">
    <property type="entry name" value="FAS1 domain"/>
    <property type="match status" value="2"/>
</dbReference>
<keyword evidence="2" id="KW-1133">Transmembrane helix</keyword>
<evidence type="ECO:0000313" key="5">
    <source>
        <dbReference type="EMBL" id="CDK25555.1"/>
    </source>
</evidence>
<dbReference type="PROSITE" id="PS50213">
    <property type="entry name" value="FAS1"/>
    <property type="match status" value="2"/>
</dbReference>